<evidence type="ECO:0000313" key="1">
    <source>
        <dbReference type="EMBL" id="KAF2215771.1"/>
    </source>
</evidence>
<dbReference type="Proteomes" id="UP000799539">
    <property type="component" value="Unassembled WGS sequence"/>
</dbReference>
<organism evidence="1 2">
    <name type="scientific">Cercospora zeae-maydis SCOH1-5</name>
    <dbReference type="NCBI Taxonomy" id="717836"/>
    <lineage>
        <taxon>Eukaryota</taxon>
        <taxon>Fungi</taxon>
        <taxon>Dikarya</taxon>
        <taxon>Ascomycota</taxon>
        <taxon>Pezizomycotina</taxon>
        <taxon>Dothideomycetes</taxon>
        <taxon>Dothideomycetidae</taxon>
        <taxon>Mycosphaerellales</taxon>
        <taxon>Mycosphaerellaceae</taxon>
        <taxon>Cercospora</taxon>
    </lineage>
</organism>
<dbReference type="EMBL" id="ML992665">
    <property type="protein sequence ID" value="KAF2215771.1"/>
    <property type="molecule type" value="Genomic_DNA"/>
</dbReference>
<protein>
    <submittedName>
        <fullName evidence="1">Uncharacterized protein</fullName>
    </submittedName>
</protein>
<gene>
    <name evidence="1" type="ORF">CERZMDRAFT_89987</name>
</gene>
<dbReference type="AlphaFoldDB" id="A0A6A6FQT5"/>
<name>A0A6A6FQT5_9PEZI</name>
<reference evidence="1" key="1">
    <citation type="journal article" date="2020" name="Stud. Mycol.">
        <title>101 Dothideomycetes genomes: a test case for predicting lifestyles and emergence of pathogens.</title>
        <authorList>
            <person name="Haridas S."/>
            <person name="Albert R."/>
            <person name="Binder M."/>
            <person name="Bloem J."/>
            <person name="Labutti K."/>
            <person name="Salamov A."/>
            <person name="Andreopoulos B."/>
            <person name="Baker S."/>
            <person name="Barry K."/>
            <person name="Bills G."/>
            <person name="Bluhm B."/>
            <person name="Cannon C."/>
            <person name="Castanera R."/>
            <person name="Culley D."/>
            <person name="Daum C."/>
            <person name="Ezra D."/>
            <person name="Gonzalez J."/>
            <person name="Henrissat B."/>
            <person name="Kuo A."/>
            <person name="Liang C."/>
            <person name="Lipzen A."/>
            <person name="Lutzoni F."/>
            <person name="Magnuson J."/>
            <person name="Mondo S."/>
            <person name="Nolan M."/>
            <person name="Ohm R."/>
            <person name="Pangilinan J."/>
            <person name="Park H.-J."/>
            <person name="Ramirez L."/>
            <person name="Alfaro M."/>
            <person name="Sun H."/>
            <person name="Tritt A."/>
            <person name="Yoshinaga Y."/>
            <person name="Zwiers L.-H."/>
            <person name="Turgeon B."/>
            <person name="Goodwin S."/>
            <person name="Spatafora J."/>
            <person name="Crous P."/>
            <person name="Grigoriev I."/>
        </authorList>
    </citation>
    <scope>NUCLEOTIDE SEQUENCE</scope>
    <source>
        <strain evidence="1">SCOH1-5</strain>
    </source>
</reference>
<accession>A0A6A6FQT5</accession>
<sequence length="51" mass="5833">MWMHGRDHTRIGEDHYMHLAAIADDASTKMACLLSSKFVFNTPVDCNRPKI</sequence>
<evidence type="ECO:0000313" key="2">
    <source>
        <dbReference type="Proteomes" id="UP000799539"/>
    </source>
</evidence>
<keyword evidence="2" id="KW-1185">Reference proteome</keyword>
<proteinExistence type="predicted"/>